<dbReference type="RefSeq" id="WP_146397741.1">
    <property type="nucleotide sequence ID" value="NZ_SJPJ01000001.1"/>
</dbReference>
<gene>
    <name evidence="1" type="ORF">CA13_31390</name>
</gene>
<accession>A0A5C5Z3W2</accession>
<protein>
    <submittedName>
        <fullName evidence="1">Uncharacterized protein</fullName>
    </submittedName>
</protein>
<dbReference type="OrthoDB" id="3393162at2"/>
<dbReference type="AlphaFoldDB" id="A0A5C5Z3W2"/>
<name>A0A5C5Z3W2_9BACT</name>
<comment type="caution">
    <text evidence="1">The sequence shown here is derived from an EMBL/GenBank/DDBJ whole genome shotgun (WGS) entry which is preliminary data.</text>
</comment>
<dbReference type="Proteomes" id="UP000315010">
    <property type="component" value="Unassembled WGS sequence"/>
</dbReference>
<sequence>MNADVEALVAAKIRWAWDDGCPVAARDAKVAAEMAAIARRRWSSYPRRNANIADTTENRINDLARGIAEKFTDGGWPMVGPLISDYRWLCERIAPILAGDS</sequence>
<evidence type="ECO:0000313" key="1">
    <source>
        <dbReference type="EMBL" id="TWT81686.1"/>
    </source>
</evidence>
<reference evidence="1 2" key="1">
    <citation type="submission" date="2019-02" db="EMBL/GenBank/DDBJ databases">
        <title>Deep-cultivation of Planctomycetes and their phenomic and genomic characterization uncovers novel biology.</title>
        <authorList>
            <person name="Wiegand S."/>
            <person name="Jogler M."/>
            <person name="Boedeker C."/>
            <person name="Pinto D."/>
            <person name="Vollmers J."/>
            <person name="Rivas-Marin E."/>
            <person name="Kohn T."/>
            <person name="Peeters S.H."/>
            <person name="Heuer A."/>
            <person name="Rast P."/>
            <person name="Oberbeckmann S."/>
            <person name="Bunk B."/>
            <person name="Jeske O."/>
            <person name="Meyerdierks A."/>
            <person name="Storesund J.E."/>
            <person name="Kallscheuer N."/>
            <person name="Luecker S."/>
            <person name="Lage O.M."/>
            <person name="Pohl T."/>
            <person name="Merkel B.J."/>
            <person name="Hornburger P."/>
            <person name="Mueller R.-W."/>
            <person name="Bruemmer F."/>
            <person name="Labrenz M."/>
            <person name="Spormann A.M."/>
            <person name="Op Den Camp H."/>
            <person name="Overmann J."/>
            <person name="Amann R."/>
            <person name="Jetten M.S.M."/>
            <person name="Mascher T."/>
            <person name="Medema M.H."/>
            <person name="Devos D.P."/>
            <person name="Kaster A.-K."/>
            <person name="Ovreas L."/>
            <person name="Rohde M."/>
            <person name="Galperin M.Y."/>
            <person name="Jogler C."/>
        </authorList>
    </citation>
    <scope>NUCLEOTIDE SEQUENCE [LARGE SCALE GENOMIC DNA]</scope>
    <source>
        <strain evidence="1 2">CA13</strain>
    </source>
</reference>
<keyword evidence="2" id="KW-1185">Reference proteome</keyword>
<dbReference type="EMBL" id="SJPJ01000001">
    <property type="protein sequence ID" value="TWT81686.1"/>
    <property type="molecule type" value="Genomic_DNA"/>
</dbReference>
<proteinExistence type="predicted"/>
<organism evidence="1 2">
    <name type="scientific">Novipirellula herctigrandis</name>
    <dbReference type="NCBI Taxonomy" id="2527986"/>
    <lineage>
        <taxon>Bacteria</taxon>
        <taxon>Pseudomonadati</taxon>
        <taxon>Planctomycetota</taxon>
        <taxon>Planctomycetia</taxon>
        <taxon>Pirellulales</taxon>
        <taxon>Pirellulaceae</taxon>
        <taxon>Novipirellula</taxon>
    </lineage>
</organism>
<evidence type="ECO:0000313" key="2">
    <source>
        <dbReference type="Proteomes" id="UP000315010"/>
    </source>
</evidence>